<protein>
    <recommendedName>
        <fullName evidence="6">Hydroxylamine reductase</fullName>
        <ecNumber evidence="6">1.7.99.1</ecNumber>
    </recommendedName>
    <alternativeName>
        <fullName evidence="6">Hybrid-cluster protein</fullName>
        <shortName evidence="6">HCP</shortName>
    </alternativeName>
    <alternativeName>
        <fullName evidence="6">Prismane protein</fullName>
    </alternativeName>
</protein>
<feature type="binding site" evidence="6">
    <location>
        <position position="257"/>
    </location>
    <ligand>
        <name>hybrid [4Fe-2O-2S] cluster</name>
        <dbReference type="ChEBI" id="CHEBI:60519"/>
    </ligand>
</feature>
<keyword evidence="2 6" id="KW-0479">Metal-binding</keyword>
<name>A0ABS9MNV9_9BURK</name>
<keyword evidence="3 6" id="KW-0560">Oxidoreductase</keyword>
<gene>
    <name evidence="6 7" type="primary">hcp</name>
    <name evidence="7" type="synonym">priS</name>
    <name evidence="7" type="ORF">MAF45_01180</name>
</gene>
<dbReference type="PANTHER" id="PTHR30109">
    <property type="entry name" value="HYDROXYLAMINE REDUCTASE"/>
    <property type="match status" value="1"/>
</dbReference>
<dbReference type="GO" id="GO:0050418">
    <property type="term" value="F:hydroxylamine reductase activity"/>
    <property type="evidence" value="ECO:0007669"/>
    <property type="project" value="UniProtKB-EC"/>
</dbReference>
<comment type="subcellular location">
    <subcellularLocation>
        <location evidence="6">Cytoplasm</location>
    </subcellularLocation>
</comment>
<feature type="binding site" description="via persulfide group" evidence="6">
    <location>
        <position position="387"/>
    </location>
    <ligand>
        <name>hybrid [4Fe-2O-2S] cluster</name>
        <dbReference type="ChEBI" id="CHEBI:60519"/>
    </ligand>
</feature>
<dbReference type="InterPro" id="IPR016099">
    <property type="entry name" value="Prismane-like_a/b-sand"/>
</dbReference>
<dbReference type="HAMAP" id="MF_00069">
    <property type="entry name" value="Hydroxylam_reduct"/>
    <property type="match status" value="1"/>
</dbReference>
<keyword evidence="1 6" id="KW-0963">Cytoplasm</keyword>
<dbReference type="EMBL" id="JAKNCT010000001">
    <property type="protein sequence ID" value="MCG5030067.1"/>
    <property type="molecule type" value="Genomic_DNA"/>
</dbReference>
<dbReference type="NCBIfam" id="TIGR01703">
    <property type="entry name" value="hybrid_clust"/>
    <property type="match status" value="1"/>
</dbReference>
<keyword evidence="8" id="KW-1185">Reference proteome</keyword>
<feature type="binding site" evidence="6">
    <location>
        <position position="301"/>
    </location>
    <ligand>
        <name>hybrid [4Fe-2O-2S] cluster</name>
        <dbReference type="ChEBI" id="CHEBI:60519"/>
    </ligand>
</feature>
<dbReference type="EC" id="1.7.99.1" evidence="6"/>
<dbReference type="InterPro" id="IPR016100">
    <property type="entry name" value="Prismane_a-bundle"/>
</dbReference>
<dbReference type="PANTHER" id="PTHR30109:SF0">
    <property type="entry name" value="HYDROXYLAMINE REDUCTASE"/>
    <property type="match status" value="1"/>
</dbReference>
<reference evidence="7 8" key="1">
    <citation type="submission" date="2022-02" db="EMBL/GenBank/DDBJ databases">
        <title>Mesosutterella porci, a novel member of the family Sutterellaceae from pig feces.</title>
        <authorList>
            <person name="Wylensek D."/>
            <person name="Clavel T."/>
        </authorList>
    </citation>
    <scope>NUCLEOTIDE SEQUENCE [LARGE SCALE GENOMIC DNA]</scope>
    <source>
        <strain evidence="8">oilRF-744-wt-GAM-9</strain>
    </source>
</reference>
<feature type="binding site" evidence="6">
    <location>
        <position position="476"/>
    </location>
    <ligand>
        <name>hybrid [4Fe-2O-2S] cluster</name>
        <dbReference type="ChEBI" id="CHEBI:60519"/>
    </ligand>
</feature>
<comment type="cofactor">
    <cofactor evidence="6">
        <name>[4Fe-4S] cluster</name>
        <dbReference type="ChEBI" id="CHEBI:49883"/>
    </cofactor>
    <text evidence="6">Binds 1 [4Fe-4S] cluster.</text>
</comment>
<evidence type="ECO:0000256" key="4">
    <source>
        <dbReference type="ARBA" id="ARBA00023004"/>
    </source>
</evidence>
<feature type="binding site" evidence="6">
    <location>
        <position position="21"/>
    </location>
    <ligand>
        <name>[4Fe-4S] cluster</name>
        <dbReference type="ChEBI" id="CHEBI:49883"/>
    </ligand>
</feature>
<feature type="binding site" evidence="6">
    <location>
        <position position="415"/>
    </location>
    <ligand>
        <name>hybrid [4Fe-2O-2S] cluster</name>
        <dbReference type="ChEBI" id="CHEBI:60519"/>
    </ligand>
</feature>
<feature type="modified residue" description="Cysteine persulfide" evidence="6">
    <location>
        <position position="387"/>
    </location>
</feature>
<evidence type="ECO:0000256" key="5">
    <source>
        <dbReference type="ARBA" id="ARBA00023014"/>
    </source>
</evidence>
<evidence type="ECO:0000256" key="6">
    <source>
        <dbReference type="HAMAP-Rule" id="MF_00069"/>
    </source>
</evidence>
<evidence type="ECO:0000256" key="2">
    <source>
        <dbReference type="ARBA" id="ARBA00022723"/>
    </source>
</evidence>
<keyword evidence="5 6" id="KW-0411">Iron-sulfur</keyword>
<feature type="binding site" evidence="6">
    <location>
        <position position="474"/>
    </location>
    <ligand>
        <name>hybrid [4Fe-2O-2S] cluster</name>
        <dbReference type="ChEBI" id="CHEBI:60519"/>
    </ligand>
</feature>
<organism evidence="7 8">
    <name type="scientific">Mesosutterella porci</name>
    <dbReference type="NCBI Taxonomy" id="2915351"/>
    <lineage>
        <taxon>Bacteria</taxon>
        <taxon>Pseudomonadati</taxon>
        <taxon>Pseudomonadota</taxon>
        <taxon>Betaproteobacteria</taxon>
        <taxon>Burkholderiales</taxon>
        <taxon>Sutterellaceae</taxon>
        <taxon>Mesosutterella</taxon>
    </lineage>
</organism>
<comment type="catalytic activity">
    <reaction evidence="6">
        <text>A + NH4(+) + H2O = hydroxylamine + AH2 + H(+)</text>
        <dbReference type="Rhea" id="RHEA:22052"/>
        <dbReference type="ChEBI" id="CHEBI:13193"/>
        <dbReference type="ChEBI" id="CHEBI:15377"/>
        <dbReference type="ChEBI" id="CHEBI:15378"/>
        <dbReference type="ChEBI" id="CHEBI:15429"/>
        <dbReference type="ChEBI" id="CHEBI:17499"/>
        <dbReference type="ChEBI" id="CHEBI:28938"/>
        <dbReference type="EC" id="1.7.99.1"/>
    </reaction>
</comment>
<evidence type="ECO:0000256" key="1">
    <source>
        <dbReference type="ARBA" id="ARBA00022490"/>
    </source>
</evidence>
<dbReference type="Proteomes" id="UP001297600">
    <property type="component" value="Unassembled WGS sequence"/>
</dbReference>
<feature type="binding site" evidence="6">
    <location>
        <position position="3"/>
    </location>
    <ligand>
        <name>[4Fe-4S] cluster</name>
        <dbReference type="ChEBI" id="CHEBI:49883"/>
    </ligand>
</feature>
<keyword evidence="6" id="KW-0004">4Fe-4S</keyword>
<proteinExistence type="inferred from homology"/>
<comment type="function">
    <text evidence="6">Catalyzes the reduction of hydroxylamine to form NH(3) and H(2)O.</text>
</comment>
<evidence type="ECO:0000313" key="8">
    <source>
        <dbReference type="Proteomes" id="UP001297600"/>
    </source>
</evidence>
<dbReference type="InterPro" id="IPR004137">
    <property type="entry name" value="HCP/CODH"/>
</dbReference>
<dbReference type="SUPFAM" id="SSF56821">
    <property type="entry name" value="Prismane protein-like"/>
    <property type="match status" value="1"/>
</dbReference>
<dbReference type="PIRSF" id="PIRSF000076">
    <property type="entry name" value="HCP"/>
    <property type="match status" value="1"/>
</dbReference>
<comment type="cofactor">
    <cofactor evidence="6">
        <name>hybrid [4Fe-2O-2S] cluster</name>
        <dbReference type="ChEBI" id="CHEBI:60519"/>
    </cofactor>
    <text evidence="6">Binds 1 hybrid [4Fe-2O-2S] cluster.</text>
</comment>
<feature type="binding site" evidence="6">
    <location>
        <position position="440"/>
    </location>
    <ligand>
        <name>hybrid [4Fe-2O-2S] cluster</name>
        <dbReference type="ChEBI" id="CHEBI:60519"/>
    </ligand>
</feature>
<keyword evidence="4 6" id="KW-0408">Iron</keyword>
<dbReference type="InterPro" id="IPR011254">
    <property type="entry name" value="Prismane-like_sf"/>
</dbReference>
<comment type="similarity">
    <text evidence="6">Belongs to the HCP family.</text>
</comment>
<sequence length="531" mass="57022">MFCNQCEQTMNGTGCTMGGVCGKTEAVAHMQDTLVVGARKLAEAILCADKAGVVDVSADDLLFSALFSTLTNVDFDSAALKAMLVRVLETAENLRAKAGCEKSGRTAASLADELLLTAPSPDAFAENEDVRSALQTILFGLKGVAAYAYHAQELGCRDHAMVVSAAKCLAASATDGVSRSLEDWLALALEVGRINVRAMQLLDEGNTKTYGDPTPTPVSLGHRKGHAILVSGHDLKDLYEILKAVEGTDIYVYTHGEMIPTHAYPKLRAFKNFAGHFGTAWQNQIAELPAFPGPVVFTTNCIQYPGLYQGKVFTSGVVQWPGCVHISNGDWSPVIRKALEMPGYAEDEEGQSVTVGFGRKTLLDAVPAIIDAVKAGAVKHVFLVGGCDGIKKERQYYADFVEQTPKDTLILTLGCGKYKFFKKQLGNIGPFPRLLDLGQCNDAYAAVVLALKLAETLKCTVNDLPLSLVLSWYEQKAAAILLSLLYLGVKNVRIGPSLPAFISPTILKVLSDRYGLKLVTTPEADLKAILG</sequence>
<dbReference type="Pfam" id="PF03063">
    <property type="entry name" value="Prismane"/>
    <property type="match status" value="1"/>
</dbReference>
<feature type="binding site" evidence="6">
    <location>
        <position position="6"/>
    </location>
    <ligand>
        <name>[4Fe-4S] cluster</name>
        <dbReference type="ChEBI" id="CHEBI:49883"/>
    </ligand>
</feature>
<dbReference type="Gene3D" id="1.20.1270.20">
    <property type="match status" value="2"/>
</dbReference>
<feature type="binding site" evidence="6">
    <location>
        <position position="15"/>
    </location>
    <ligand>
        <name>[4Fe-4S] cluster</name>
        <dbReference type="ChEBI" id="CHEBI:49883"/>
    </ligand>
</feature>
<dbReference type="RefSeq" id="WP_237977722.1">
    <property type="nucleotide sequence ID" value="NZ_JAKNCT010000001.1"/>
</dbReference>
<dbReference type="Gene3D" id="3.40.50.2030">
    <property type="match status" value="2"/>
</dbReference>
<accession>A0ABS9MNV9</accession>
<feature type="binding site" evidence="6">
    <location>
        <position position="233"/>
    </location>
    <ligand>
        <name>hybrid [4Fe-2O-2S] cluster</name>
        <dbReference type="ChEBI" id="CHEBI:60519"/>
    </ligand>
</feature>
<evidence type="ECO:0000313" key="7">
    <source>
        <dbReference type="EMBL" id="MCG5030067.1"/>
    </source>
</evidence>
<evidence type="ECO:0000256" key="3">
    <source>
        <dbReference type="ARBA" id="ARBA00023002"/>
    </source>
</evidence>
<comment type="caution">
    <text evidence="7">The sequence shown here is derived from an EMBL/GenBank/DDBJ whole genome shotgun (WGS) entry which is preliminary data.</text>
</comment>
<dbReference type="NCBIfam" id="NF003658">
    <property type="entry name" value="PRK05290.1"/>
    <property type="match status" value="1"/>
</dbReference>
<dbReference type="InterPro" id="IPR010048">
    <property type="entry name" value="Hydroxylam_reduct"/>
</dbReference>